<protein>
    <recommendedName>
        <fullName evidence="3">Transcriptional regulator</fullName>
    </recommendedName>
</protein>
<dbReference type="InterPro" id="IPR012349">
    <property type="entry name" value="Split_barrel_FMN-bd"/>
</dbReference>
<dbReference type="PIRSF" id="PIRSF010372">
    <property type="entry name" value="PaiB"/>
    <property type="match status" value="1"/>
</dbReference>
<dbReference type="PANTHER" id="PTHR35802">
    <property type="entry name" value="PROTEASE SYNTHASE AND SPORULATION PROTEIN PAI 2"/>
    <property type="match status" value="1"/>
</dbReference>
<dbReference type="GeneID" id="30199858"/>
<proteinExistence type="predicted"/>
<name>A0A1E3P8B6_WICAA</name>
<dbReference type="Gene3D" id="2.30.110.10">
    <property type="entry name" value="Electron Transport, Fmn-binding Protein, Chain A"/>
    <property type="match status" value="1"/>
</dbReference>
<dbReference type="InterPro" id="IPR007396">
    <property type="entry name" value="TR_PAI2-type"/>
</dbReference>
<accession>A0A1E3P8B6</accession>
<evidence type="ECO:0000313" key="1">
    <source>
        <dbReference type="EMBL" id="ODQ61649.1"/>
    </source>
</evidence>
<gene>
    <name evidence="1" type="ORF">WICANDRAFT_48616</name>
</gene>
<evidence type="ECO:0008006" key="3">
    <source>
        <dbReference type="Google" id="ProtNLM"/>
    </source>
</evidence>
<keyword evidence="2" id="KW-1185">Reference proteome</keyword>
<reference evidence="1 2" key="1">
    <citation type="journal article" date="2016" name="Proc. Natl. Acad. Sci. U.S.A.">
        <title>Comparative genomics of biotechnologically important yeasts.</title>
        <authorList>
            <person name="Riley R."/>
            <person name="Haridas S."/>
            <person name="Wolfe K.H."/>
            <person name="Lopes M.R."/>
            <person name="Hittinger C.T."/>
            <person name="Goeker M."/>
            <person name="Salamov A.A."/>
            <person name="Wisecaver J.H."/>
            <person name="Long T.M."/>
            <person name="Calvey C.H."/>
            <person name="Aerts A.L."/>
            <person name="Barry K.W."/>
            <person name="Choi C."/>
            <person name="Clum A."/>
            <person name="Coughlan A.Y."/>
            <person name="Deshpande S."/>
            <person name="Douglass A.P."/>
            <person name="Hanson S.J."/>
            <person name="Klenk H.-P."/>
            <person name="LaButti K.M."/>
            <person name="Lapidus A."/>
            <person name="Lindquist E.A."/>
            <person name="Lipzen A.M."/>
            <person name="Meier-Kolthoff J.P."/>
            <person name="Ohm R.A."/>
            <person name="Otillar R.P."/>
            <person name="Pangilinan J.L."/>
            <person name="Peng Y."/>
            <person name="Rokas A."/>
            <person name="Rosa C.A."/>
            <person name="Scheuner C."/>
            <person name="Sibirny A.A."/>
            <person name="Slot J.C."/>
            <person name="Stielow J.B."/>
            <person name="Sun H."/>
            <person name="Kurtzman C.P."/>
            <person name="Blackwell M."/>
            <person name="Grigoriev I.V."/>
            <person name="Jeffries T.W."/>
        </authorList>
    </citation>
    <scope>NUCLEOTIDE SEQUENCE [LARGE SCALE GENOMIC DNA]</scope>
    <source>
        <strain evidence="2">ATCC 58044 / CBS 1984 / NCYC 433 / NRRL Y-366-8</strain>
    </source>
</reference>
<dbReference type="OrthoDB" id="2101473at2759"/>
<sequence>MYIPKQFEVNDIEKQLEVIKEFPLGALIFVEKTIFGSPNYTITHLPFVVREDESTGKRFLIGHLAKKNEQVPLLKRANHQCLVAFTSTDSYVSPSWYPTKKKTHKFVPTWDFAAVNVYGTPKIIESRDLLLEILTVLSDQEENKRPDGEEFEPKWKVSDAPEAYIDQMMKNIVGLEIEIEKIEAKFKFNQNVAEVDAKGVVENYEKEVGGEKGTYMSTKTKALYPKEI</sequence>
<dbReference type="RefSeq" id="XP_019040856.1">
    <property type="nucleotide sequence ID" value="XM_019182612.1"/>
</dbReference>
<evidence type="ECO:0000313" key="2">
    <source>
        <dbReference type="Proteomes" id="UP000094112"/>
    </source>
</evidence>
<dbReference type="PANTHER" id="PTHR35802:SF1">
    <property type="entry name" value="PROTEASE SYNTHASE AND SPORULATION PROTEIN PAI 2"/>
    <property type="match status" value="1"/>
</dbReference>
<dbReference type="Pfam" id="PF04299">
    <property type="entry name" value="FMN_bind_2"/>
    <property type="match status" value="1"/>
</dbReference>
<dbReference type="Proteomes" id="UP000094112">
    <property type="component" value="Unassembled WGS sequence"/>
</dbReference>
<dbReference type="AlphaFoldDB" id="A0A1E3P8B6"/>
<dbReference type="SUPFAM" id="SSF50475">
    <property type="entry name" value="FMN-binding split barrel"/>
    <property type="match status" value="1"/>
</dbReference>
<organism evidence="1 2">
    <name type="scientific">Wickerhamomyces anomalus (strain ATCC 58044 / CBS 1984 / NCYC 433 / NRRL Y-366-8)</name>
    <name type="common">Yeast</name>
    <name type="synonym">Hansenula anomala</name>
    <dbReference type="NCBI Taxonomy" id="683960"/>
    <lineage>
        <taxon>Eukaryota</taxon>
        <taxon>Fungi</taxon>
        <taxon>Dikarya</taxon>
        <taxon>Ascomycota</taxon>
        <taxon>Saccharomycotina</taxon>
        <taxon>Saccharomycetes</taxon>
        <taxon>Phaffomycetales</taxon>
        <taxon>Wickerhamomycetaceae</taxon>
        <taxon>Wickerhamomyces</taxon>
    </lineage>
</organism>
<dbReference type="EMBL" id="KV454208">
    <property type="protein sequence ID" value="ODQ61649.1"/>
    <property type="molecule type" value="Genomic_DNA"/>
</dbReference>